<reference evidence="1 2" key="1">
    <citation type="journal article" date="2015" name="Nature">
        <title>rRNA introns, odd ribosomes, and small enigmatic genomes across a large radiation of phyla.</title>
        <authorList>
            <person name="Brown C.T."/>
            <person name="Hug L.A."/>
            <person name="Thomas B.C."/>
            <person name="Sharon I."/>
            <person name="Castelle C.J."/>
            <person name="Singh A."/>
            <person name="Wilkins M.J."/>
            <person name="Williams K.H."/>
            <person name="Banfield J.F."/>
        </authorList>
    </citation>
    <scope>NUCLEOTIDE SEQUENCE [LARGE SCALE GENOMIC DNA]</scope>
</reference>
<dbReference type="Gene3D" id="2.40.30.90">
    <property type="entry name" value="Bacterial fluorinating enzyme like"/>
    <property type="match status" value="1"/>
</dbReference>
<proteinExistence type="predicted"/>
<organism evidence="1 2">
    <name type="scientific">candidate division Kazan bacterium GW2011_GWA1_44_22</name>
    <dbReference type="NCBI Taxonomy" id="1620410"/>
    <lineage>
        <taxon>Bacteria</taxon>
        <taxon>Bacteria division Kazan-3B-28</taxon>
    </lineage>
</organism>
<dbReference type="Proteomes" id="UP000034752">
    <property type="component" value="Unassembled WGS sequence"/>
</dbReference>
<dbReference type="Gene3D" id="3.40.50.10790">
    <property type="entry name" value="S-adenosyl-l-methionine hydroxide adenosyltransferase, N-terminal"/>
    <property type="match status" value="1"/>
</dbReference>
<sequence length="274" mass="29804">MKSLILIADYCTDSLATTEAILAIHRHAQIPCRTQSVASRPFNTIHTGFLLAQLTQHLSPIEAKNTVFFLNTDPRTHTINATKGAEGAPLVAAWLKNGIIIITPNAGYCLSLVKNEIKKLSAVKVPADGSQFRSRDIFPKVVAAALKKSLSGSTLKPITLTTIPELPTGFMVFHNDNYGNIKTSLTLTDFAKLKLKWGDRVEINLNHKKSSAKVLPTIFADGPGTLVLAPGSSGDPKNPYCELSWRFNGDPNKSAASIFNWPEPGTFIKITPKK</sequence>
<dbReference type="InterPro" id="IPR023227">
    <property type="entry name" value="SAM_OH_AdoTrfase_C_sf"/>
</dbReference>
<name>A0A0G1K8Q7_UNCK3</name>
<dbReference type="InterPro" id="IPR023228">
    <property type="entry name" value="SAM_OH_AdoTrfase_N_sf"/>
</dbReference>
<protein>
    <submittedName>
        <fullName evidence="1">Uncharacterized protein</fullName>
    </submittedName>
</protein>
<comment type="caution">
    <text evidence="1">The sequence shown here is derived from an EMBL/GenBank/DDBJ whole genome shotgun (WGS) entry which is preliminary data.</text>
</comment>
<dbReference type="SUPFAM" id="SSF101852">
    <property type="entry name" value="Bacterial fluorinating enzyme, C-terminal domain"/>
    <property type="match status" value="1"/>
</dbReference>
<evidence type="ECO:0000313" key="2">
    <source>
        <dbReference type="Proteomes" id="UP000034752"/>
    </source>
</evidence>
<gene>
    <name evidence="1" type="ORF">VE96_C0012G0006</name>
</gene>
<evidence type="ECO:0000313" key="1">
    <source>
        <dbReference type="EMBL" id="KKT52632.1"/>
    </source>
</evidence>
<dbReference type="AlphaFoldDB" id="A0A0G1K8Q7"/>
<accession>A0A0G1K8Q7</accession>
<dbReference type="EMBL" id="LCIJ01000012">
    <property type="protein sequence ID" value="KKT52632.1"/>
    <property type="molecule type" value="Genomic_DNA"/>
</dbReference>